<feature type="domain" description="BZIP" evidence="7">
    <location>
        <begin position="192"/>
        <end position="255"/>
    </location>
</feature>
<comment type="subcellular location">
    <subcellularLocation>
        <location evidence="1">Nucleus</location>
    </subcellularLocation>
</comment>
<name>A0A7U2IA34_PHANO</name>
<dbReference type="SUPFAM" id="SSF57959">
    <property type="entry name" value="Leucine zipper domain"/>
    <property type="match status" value="1"/>
</dbReference>
<dbReference type="Pfam" id="PF07716">
    <property type="entry name" value="bZIP_2"/>
    <property type="match status" value="1"/>
</dbReference>
<evidence type="ECO:0000256" key="6">
    <source>
        <dbReference type="SAM" id="MobiDB-lite"/>
    </source>
</evidence>
<dbReference type="Proteomes" id="UP000663193">
    <property type="component" value="Chromosome 19"/>
</dbReference>
<dbReference type="AlphaFoldDB" id="A0A7U2IA34"/>
<evidence type="ECO:0000259" key="7">
    <source>
        <dbReference type="PROSITE" id="PS50217"/>
    </source>
</evidence>
<evidence type="ECO:0000256" key="3">
    <source>
        <dbReference type="ARBA" id="ARBA00023163"/>
    </source>
</evidence>
<evidence type="ECO:0000313" key="9">
    <source>
        <dbReference type="Proteomes" id="UP000663193"/>
    </source>
</evidence>
<dbReference type="InterPro" id="IPR051027">
    <property type="entry name" value="bZIP_transcription_factors"/>
</dbReference>
<dbReference type="PROSITE" id="PS50217">
    <property type="entry name" value="BZIP"/>
    <property type="match status" value="1"/>
</dbReference>
<dbReference type="Gene3D" id="1.20.5.170">
    <property type="match status" value="1"/>
</dbReference>
<feature type="coiled-coil region" evidence="5">
    <location>
        <begin position="210"/>
        <end position="237"/>
    </location>
</feature>
<keyword evidence="4" id="KW-0539">Nucleus</keyword>
<feature type="region of interest" description="Disordered" evidence="6">
    <location>
        <begin position="118"/>
        <end position="193"/>
    </location>
</feature>
<dbReference type="GO" id="GO:0005634">
    <property type="term" value="C:nucleus"/>
    <property type="evidence" value="ECO:0007669"/>
    <property type="project" value="UniProtKB-SubCell"/>
</dbReference>
<dbReference type="CDD" id="cd14687">
    <property type="entry name" value="bZIP_ATF2"/>
    <property type="match status" value="1"/>
</dbReference>
<evidence type="ECO:0000256" key="4">
    <source>
        <dbReference type="ARBA" id="ARBA00023242"/>
    </source>
</evidence>
<feature type="compositionally biased region" description="Basic and acidic residues" evidence="6">
    <location>
        <begin position="150"/>
        <end position="161"/>
    </location>
</feature>
<dbReference type="InterPro" id="IPR046347">
    <property type="entry name" value="bZIP_sf"/>
</dbReference>
<organism evidence="8 9">
    <name type="scientific">Phaeosphaeria nodorum (strain SN15 / ATCC MYA-4574 / FGSC 10173)</name>
    <name type="common">Glume blotch fungus</name>
    <name type="synonym">Parastagonospora nodorum</name>
    <dbReference type="NCBI Taxonomy" id="321614"/>
    <lineage>
        <taxon>Eukaryota</taxon>
        <taxon>Fungi</taxon>
        <taxon>Dikarya</taxon>
        <taxon>Ascomycota</taxon>
        <taxon>Pezizomycotina</taxon>
        <taxon>Dothideomycetes</taxon>
        <taxon>Pleosporomycetidae</taxon>
        <taxon>Pleosporales</taxon>
        <taxon>Pleosporineae</taxon>
        <taxon>Phaeosphaeriaceae</taxon>
        <taxon>Parastagonospora</taxon>
    </lineage>
</organism>
<dbReference type="OrthoDB" id="295274at2759"/>
<protein>
    <recommendedName>
        <fullName evidence="7">BZIP domain-containing protein</fullName>
    </recommendedName>
</protein>
<keyword evidence="3" id="KW-0804">Transcription</keyword>
<gene>
    <name evidence="8" type="ORF">JI435_133590</name>
</gene>
<sequence>MATDHFATQAPFSFQNPDTEVPHGITSNMFDFYPMPDAWVSTTSDNQWYATEPDYLRFPVSCMDTSLESQLDMSNTMSSTNTMANSLENIRCSSPSMFKTVSPPTYERNTAAVAPQHTIFNHRSSSPKSYTNANFDPNRVQMSANSSQSRDSEHSIYDKRSTSSQTSLNPQSPPKKKCRAGRKPGTKDVGLDPARATYLEKNRKAASKCRSKQKRQQDDLVERAREVERRNKLLKAEVAMLRGGMLELMDMVGQHDACSDSRLIRYVQREANRLTGGLSRTLPFVGATVKLPTGHC</sequence>
<accession>A0A7U2IA34</accession>
<keyword evidence="2" id="KW-0805">Transcription regulation</keyword>
<proteinExistence type="predicted"/>
<dbReference type="PANTHER" id="PTHR19304">
    <property type="entry name" value="CYCLIC-AMP RESPONSE ELEMENT BINDING PROTEIN"/>
    <property type="match status" value="1"/>
</dbReference>
<evidence type="ECO:0000256" key="1">
    <source>
        <dbReference type="ARBA" id="ARBA00004123"/>
    </source>
</evidence>
<evidence type="ECO:0000256" key="2">
    <source>
        <dbReference type="ARBA" id="ARBA00023015"/>
    </source>
</evidence>
<dbReference type="SMART" id="SM00338">
    <property type="entry name" value="BRLZ"/>
    <property type="match status" value="1"/>
</dbReference>
<dbReference type="EMBL" id="CP069041">
    <property type="protein sequence ID" value="QRD05930.1"/>
    <property type="molecule type" value="Genomic_DNA"/>
</dbReference>
<dbReference type="GO" id="GO:0003700">
    <property type="term" value="F:DNA-binding transcription factor activity"/>
    <property type="evidence" value="ECO:0007669"/>
    <property type="project" value="InterPro"/>
</dbReference>
<feature type="compositionally biased region" description="Basic residues" evidence="6">
    <location>
        <begin position="174"/>
        <end position="184"/>
    </location>
</feature>
<reference evidence="9" key="1">
    <citation type="journal article" date="2021" name="BMC Genomics">
        <title>Chromosome-level genome assembly and manually-curated proteome of model necrotroph Parastagonospora nodorum Sn15 reveals a genome-wide trove of candidate effector homologs, and redundancy of virulence-related functions within an accessory chromosome.</title>
        <authorList>
            <person name="Bertazzoni S."/>
            <person name="Jones D.A.B."/>
            <person name="Phan H.T."/>
            <person name="Tan K.-C."/>
            <person name="Hane J.K."/>
        </authorList>
    </citation>
    <scope>NUCLEOTIDE SEQUENCE [LARGE SCALE GENOMIC DNA]</scope>
    <source>
        <strain evidence="9">SN15 / ATCC MYA-4574 / FGSC 10173)</strain>
    </source>
</reference>
<dbReference type="VEuPathDB" id="FungiDB:JI435_133590"/>
<keyword evidence="5" id="KW-0175">Coiled coil</keyword>
<keyword evidence="9" id="KW-1185">Reference proteome</keyword>
<evidence type="ECO:0000313" key="8">
    <source>
        <dbReference type="EMBL" id="QRD05930.1"/>
    </source>
</evidence>
<dbReference type="InterPro" id="IPR004827">
    <property type="entry name" value="bZIP"/>
</dbReference>
<evidence type="ECO:0000256" key="5">
    <source>
        <dbReference type="SAM" id="Coils"/>
    </source>
</evidence>
<feature type="compositionally biased region" description="Polar residues" evidence="6">
    <location>
        <begin position="118"/>
        <end position="149"/>
    </location>
</feature>